<feature type="compositionally biased region" description="Low complexity" evidence="1">
    <location>
        <begin position="500"/>
        <end position="510"/>
    </location>
</feature>
<feature type="compositionally biased region" description="Basic and acidic residues" evidence="1">
    <location>
        <begin position="148"/>
        <end position="160"/>
    </location>
</feature>
<feature type="compositionally biased region" description="Basic and acidic residues" evidence="1">
    <location>
        <begin position="101"/>
        <end position="122"/>
    </location>
</feature>
<evidence type="ECO:0000313" key="3">
    <source>
        <dbReference type="Proteomes" id="UP000249390"/>
    </source>
</evidence>
<feature type="compositionally biased region" description="Polar residues" evidence="1">
    <location>
        <begin position="199"/>
        <end position="223"/>
    </location>
</feature>
<organism evidence="2 3">
    <name type="scientific">Cuscuta australis</name>
    <dbReference type="NCBI Taxonomy" id="267555"/>
    <lineage>
        <taxon>Eukaryota</taxon>
        <taxon>Viridiplantae</taxon>
        <taxon>Streptophyta</taxon>
        <taxon>Embryophyta</taxon>
        <taxon>Tracheophyta</taxon>
        <taxon>Spermatophyta</taxon>
        <taxon>Magnoliopsida</taxon>
        <taxon>eudicotyledons</taxon>
        <taxon>Gunneridae</taxon>
        <taxon>Pentapetalae</taxon>
        <taxon>asterids</taxon>
        <taxon>lamiids</taxon>
        <taxon>Solanales</taxon>
        <taxon>Convolvulaceae</taxon>
        <taxon>Cuscuteae</taxon>
        <taxon>Cuscuta</taxon>
        <taxon>Cuscuta subgen. Grammica</taxon>
        <taxon>Cuscuta sect. Cleistogrammica</taxon>
    </lineage>
</organism>
<protein>
    <submittedName>
        <fullName evidence="2">Uncharacterized protein</fullName>
    </submittedName>
</protein>
<evidence type="ECO:0000313" key="2">
    <source>
        <dbReference type="EMBL" id="RAL42810.1"/>
    </source>
</evidence>
<reference evidence="2 3" key="1">
    <citation type="submission" date="2018-06" db="EMBL/GenBank/DDBJ databases">
        <title>The Genome of Cuscuta australis (Dodder) Provides Insight into the Evolution of Plant Parasitism.</title>
        <authorList>
            <person name="Liu H."/>
        </authorList>
    </citation>
    <scope>NUCLEOTIDE SEQUENCE [LARGE SCALE GENOMIC DNA]</scope>
    <source>
        <strain evidence="3">cv. Yunnan</strain>
        <tissue evidence="2">Vines</tissue>
    </source>
</reference>
<proteinExistence type="predicted"/>
<gene>
    <name evidence="2" type="ORF">DM860_009317</name>
</gene>
<evidence type="ECO:0000256" key="1">
    <source>
        <dbReference type="SAM" id="MobiDB-lite"/>
    </source>
</evidence>
<dbReference type="Proteomes" id="UP000249390">
    <property type="component" value="Unassembled WGS sequence"/>
</dbReference>
<comment type="caution">
    <text evidence="2">The sequence shown here is derived from an EMBL/GenBank/DDBJ whole genome shotgun (WGS) entry which is preliminary data.</text>
</comment>
<feature type="region of interest" description="Disordered" evidence="1">
    <location>
        <begin position="475"/>
        <end position="510"/>
    </location>
</feature>
<feature type="region of interest" description="Disordered" evidence="1">
    <location>
        <begin position="1"/>
        <end position="89"/>
    </location>
</feature>
<feature type="compositionally biased region" description="Basic residues" evidence="1">
    <location>
        <begin position="36"/>
        <end position="48"/>
    </location>
</feature>
<feature type="compositionally biased region" description="Polar residues" evidence="1">
    <location>
        <begin position="475"/>
        <end position="488"/>
    </location>
</feature>
<accession>A0A328DCA4</accession>
<dbReference type="PANTHER" id="PTHR34466:SF1">
    <property type="entry name" value="OS06G0609800 PROTEIN"/>
    <property type="match status" value="1"/>
</dbReference>
<dbReference type="PANTHER" id="PTHR34466">
    <property type="entry name" value="OS11G0129800 PROTEIN"/>
    <property type="match status" value="1"/>
</dbReference>
<dbReference type="EMBL" id="NQVE01000162">
    <property type="protein sequence ID" value="RAL42810.1"/>
    <property type="molecule type" value="Genomic_DNA"/>
</dbReference>
<sequence>MATSAFKSTTKRAPIGGVSGEVSSSSSTSSYSGNRANRRSRSLSRFSRRLPFGEEPPEAAASSGFEPTPRRKFVNTVRGSGSGSAFPEISLDDLAQEFFSRRDEEIDSSDPDHARSARRGSDIGRWASETASSQRRGRSVSRQSSRNSGDRKSIVSDRSRVSNGLPEKAESNSRRRRSVSSVRYQISDSESDADHSRKQGTLGTTKSLGNTNNGIPSYKSTAVNGPRSRRPINQKDPSRLHDGYSSHSSALTDDELKDHSGKSLNEKIIHAVYSQKQAEHPTQDDINSGLYEAMKKGLRYAVEEFKVELEQGLTRKSGNHSQLDSAIRSTYVARLEESEKHNQDILAEMLDDQKGRELSRIIAKNSAAEMKSSRTRNGRKKSNDPGRLSRQLTMEAERYFEDFISNVEDTDISSFDGERSDGSSTLGGIMKARDGVICAEAENHQIRERSDFRPGEMDGVILPWLKWETINDGSSASKTEFRTPSPSRKSVIWDAKQDRSCSSSGSQGSYSPGIAKYHEMAKLKKRVDSENDCKYEVPARFDMHEYLMLQRSEEMLFDRYRERHRVSSGGLLLSCTHAFTNLVIL</sequence>
<feature type="compositionally biased region" description="Low complexity" evidence="1">
    <location>
        <begin position="20"/>
        <end position="35"/>
    </location>
</feature>
<dbReference type="AlphaFoldDB" id="A0A328DCA4"/>
<name>A0A328DCA4_9ASTE</name>
<feature type="region of interest" description="Disordered" evidence="1">
    <location>
        <begin position="101"/>
        <end position="259"/>
    </location>
</feature>
<feature type="region of interest" description="Disordered" evidence="1">
    <location>
        <begin position="365"/>
        <end position="391"/>
    </location>
</feature>
<keyword evidence="3" id="KW-1185">Reference proteome</keyword>